<keyword evidence="4" id="KW-0479">Metal-binding</keyword>
<dbReference type="InterPro" id="IPR007197">
    <property type="entry name" value="rSAM"/>
</dbReference>
<evidence type="ECO:0000313" key="9">
    <source>
        <dbReference type="EMBL" id="ABM29798.1"/>
    </source>
</evidence>
<keyword evidence="6" id="KW-0411">Iron-sulfur</keyword>
<dbReference type="InterPro" id="IPR023885">
    <property type="entry name" value="4Fe4S-binding_SPASM_dom"/>
</dbReference>
<evidence type="ECO:0000256" key="6">
    <source>
        <dbReference type="ARBA" id="ARBA00023014"/>
    </source>
</evidence>
<dbReference type="EMBL" id="CP000527">
    <property type="protein sequence ID" value="ABM29798.1"/>
    <property type="molecule type" value="Genomic_DNA"/>
</dbReference>
<name>A0A0H3AD57_NITV4</name>
<dbReference type="InterPro" id="IPR013785">
    <property type="entry name" value="Aldolase_TIM"/>
</dbReference>
<dbReference type="Gene3D" id="3.20.20.70">
    <property type="entry name" value="Aldolase class I"/>
    <property type="match status" value="1"/>
</dbReference>
<dbReference type="InterPro" id="IPR034391">
    <property type="entry name" value="AdoMet-like_SPASM_containing"/>
</dbReference>
<dbReference type="PANTHER" id="PTHR11228:SF7">
    <property type="entry name" value="PQQA PEPTIDE CYCLASE"/>
    <property type="match status" value="1"/>
</dbReference>
<reference evidence="10" key="1">
    <citation type="journal article" date="2009" name="Environ. Microbiol.">
        <title>Contribution of mobile genetic elements to Desulfovibrio vulgaris genome plasticity.</title>
        <authorList>
            <person name="Walker C.B."/>
            <person name="Stolyar S."/>
            <person name="Chivian D."/>
            <person name="Pinel N."/>
            <person name="Gabster J.A."/>
            <person name="Dehal P.S."/>
            <person name="He Z."/>
            <person name="Yang Z.K."/>
            <person name="Yen H.C."/>
            <person name="Zhou J."/>
            <person name="Wall J.D."/>
            <person name="Hazen T.C."/>
            <person name="Arkin A.P."/>
            <person name="Stahl D.A."/>
        </authorList>
    </citation>
    <scope>NUCLEOTIDE SEQUENCE [LARGE SCALE GENOMIC DNA]</scope>
    <source>
        <strain evidence="10">DP4</strain>
    </source>
</reference>
<dbReference type="SFLD" id="SFLDG01067">
    <property type="entry name" value="SPASM/twitch_domain_containing"/>
    <property type="match status" value="1"/>
</dbReference>
<dbReference type="Pfam" id="PF13186">
    <property type="entry name" value="SPASM"/>
    <property type="match status" value="1"/>
</dbReference>
<proteinExistence type="predicted"/>
<dbReference type="SUPFAM" id="SSF102114">
    <property type="entry name" value="Radical SAM enzymes"/>
    <property type="match status" value="1"/>
</dbReference>
<dbReference type="RefSeq" id="WP_010937492.1">
    <property type="nucleotide sequence ID" value="NC_008751.1"/>
</dbReference>
<keyword evidence="5" id="KW-0408">Iron</keyword>
<dbReference type="CDD" id="cd21109">
    <property type="entry name" value="SPASM"/>
    <property type="match status" value="1"/>
</dbReference>
<evidence type="ECO:0000256" key="3">
    <source>
        <dbReference type="ARBA" id="ARBA00022691"/>
    </source>
</evidence>
<dbReference type="PANTHER" id="PTHR11228">
    <property type="entry name" value="RADICAL SAM DOMAIN PROTEIN"/>
    <property type="match status" value="1"/>
</dbReference>
<dbReference type="InterPro" id="IPR050377">
    <property type="entry name" value="Radical_SAM_PqqE_MftC-like"/>
</dbReference>
<dbReference type="GO" id="GO:0051536">
    <property type="term" value="F:iron-sulfur cluster binding"/>
    <property type="evidence" value="ECO:0007669"/>
    <property type="project" value="UniProtKB-KW"/>
</dbReference>
<dbReference type="SMR" id="A0A0H3AD57"/>
<feature type="domain" description="4Fe4S-binding SPASM" evidence="8">
    <location>
        <begin position="239"/>
        <end position="305"/>
    </location>
</feature>
<dbReference type="Proteomes" id="UP000009173">
    <property type="component" value="Chromosome"/>
</dbReference>
<keyword evidence="3" id="KW-0949">S-adenosyl-L-methionine</keyword>
<dbReference type="SFLD" id="SFLDG01387">
    <property type="entry name" value="BtrN-like_SPASM_domain_contain"/>
    <property type="match status" value="1"/>
</dbReference>
<dbReference type="GO" id="GO:0003824">
    <property type="term" value="F:catalytic activity"/>
    <property type="evidence" value="ECO:0007669"/>
    <property type="project" value="InterPro"/>
</dbReference>
<evidence type="ECO:0000256" key="4">
    <source>
        <dbReference type="ARBA" id="ARBA00022723"/>
    </source>
</evidence>
<feature type="domain" description="Radical SAM core" evidence="7">
    <location>
        <begin position="42"/>
        <end position="169"/>
    </location>
</feature>
<evidence type="ECO:0000259" key="7">
    <source>
        <dbReference type="Pfam" id="PF04055"/>
    </source>
</evidence>
<keyword evidence="2" id="KW-0004">4Fe-4S</keyword>
<sequence length="307" mass="35550">MARYYMPAEGDSYLKKVWTWATTGKRFRPSFPRTIEFQTLSTCNAKCIFCPHKHSPKDIPHGRMDDALFRKIVDECARHFVGRVSPYLTNEPLMDKRMPEMLRYIHDKMPFFTKSKINTNAALLTEETGEALIRAGLTHLWISVNGYSPETYRTSMDLDLDRTLTNIDTFLATKRRLGAKNPKVIVTTVETNIVKPELDYARKYWKERDIVFKVHAMDNRAGADSLTFKASKPKLKRNCDLFLKQAYIVENGDMIICCHDWKQTVKVGNVAETSIKEVWNSRYFTDLIRDYVRGDYSRLGICAKCSS</sequence>
<organism evidence="9 10">
    <name type="scientific">Nitratidesulfovibrio vulgaris (strain DP4)</name>
    <name type="common">Desulfovibrio vulgaris</name>
    <dbReference type="NCBI Taxonomy" id="391774"/>
    <lineage>
        <taxon>Bacteria</taxon>
        <taxon>Pseudomonadati</taxon>
        <taxon>Thermodesulfobacteriota</taxon>
        <taxon>Desulfovibrionia</taxon>
        <taxon>Desulfovibrionales</taxon>
        <taxon>Desulfovibrionaceae</taxon>
        <taxon>Nitratidesulfovibrio</taxon>
    </lineage>
</organism>
<comment type="cofactor">
    <cofactor evidence="1">
        <name>[4Fe-4S] cluster</name>
        <dbReference type="ChEBI" id="CHEBI:49883"/>
    </cofactor>
</comment>
<evidence type="ECO:0000256" key="1">
    <source>
        <dbReference type="ARBA" id="ARBA00001966"/>
    </source>
</evidence>
<dbReference type="KEGG" id="dvl:Dvul_2787"/>
<dbReference type="GO" id="GO:0046872">
    <property type="term" value="F:metal ion binding"/>
    <property type="evidence" value="ECO:0007669"/>
    <property type="project" value="UniProtKB-KW"/>
</dbReference>
<dbReference type="HOGENOM" id="CLU_009273_1_2_7"/>
<dbReference type="SFLD" id="SFLDS00029">
    <property type="entry name" value="Radical_SAM"/>
    <property type="match status" value="1"/>
</dbReference>
<evidence type="ECO:0000256" key="2">
    <source>
        <dbReference type="ARBA" id="ARBA00022485"/>
    </source>
</evidence>
<evidence type="ECO:0000313" key="10">
    <source>
        <dbReference type="Proteomes" id="UP000009173"/>
    </source>
</evidence>
<dbReference type="CDD" id="cd01335">
    <property type="entry name" value="Radical_SAM"/>
    <property type="match status" value="1"/>
</dbReference>
<dbReference type="InterPro" id="IPR058240">
    <property type="entry name" value="rSAM_sf"/>
</dbReference>
<evidence type="ECO:0000256" key="5">
    <source>
        <dbReference type="ARBA" id="ARBA00023004"/>
    </source>
</evidence>
<dbReference type="Pfam" id="PF04055">
    <property type="entry name" value="Radical_SAM"/>
    <property type="match status" value="1"/>
</dbReference>
<accession>A0A0H3AD57</accession>
<protein>
    <submittedName>
        <fullName evidence="9">Radical SAM domain protein</fullName>
    </submittedName>
</protein>
<evidence type="ECO:0000259" key="8">
    <source>
        <dbReference type="Pfam" id="PF13186"/>
    </source>
</evidence>
<gene>
    <name evidence="9" type="ordered locus">Dvul_2787</name>
</gene>
<dbReference type="AlphaFoldDB" id="A0A0H3AD57"/>